<dbReference type="Proteomes" id="UP001239111">
    <property type="component" value="Chromosome 1"/>
</dbReference>
<reference evidence="1" key="1">
    <citation type="submission" date="2023-04" db="EMBL/GenBank/DDBJ databases">
        <title>A chromosome-level genome assembly of the parasitoid wasp Eretmocerus hayati.</title>
        <authorList>
            <person name="Zhong Y."/>
            <person name="Liu S."/>
            <person name="Liu Y."/>
        </authorList>
    </citation>
    <scope>NUCLEOTIDE SEQUENCE</scope>
    <source>
        <strain evidence="1">ZJU_SS_LIU_2023</strain>
    </source>
</reference>
<comment type="caution">
    <text evidence="1">The sequence shown here is derived from an EMBL/GenBank/DDBJ whole genome shotgun (WGS) entry which is preliminary data.</text>
</comment>
<keyword evidence="2" id="KW-1185">Reference proteome</keyword>
<organism evidence="1 2">
    <name type="scientific">Eretmocerus hayati</name>
    <dbReference type="NCBI Taxonomy" id="131215"/>
    <lineage>
        <taxon>Eukaryota</taxon>
        <taxon>Metazoa</taxon>
        <taxon>Ecdysozoa</taxon>
        <taxon>Arthropoda</taxon>
        <taxon>Hexapoda</taxon>
        <taxon>Insecta</taxon>
        <taxon>Pterygota</taxon>
        <taxon>Neoptera</taxon>
        <taxon>Endopterygota</taxon>
        <taxon>Hymenoptera</taxon>
        <taxon>Apocrita</taxon>
        <taxon>Proctotrupomorpha</taxon>
        <taxon>Chalcidoidea</taxon>
        <taxon>Aphelinidae</taxon>
        <taxon>Aphelininae</taxon>
        <taxon>Eretmocerus</taxon>
    </lineage>
</organism>
<sequence length="132" mass="14530">MRPSLLQDVLIRNTLRNNPLATEAFNSRAITNSNTPISDLSDLQEFLNSEVDVFLSMQGEEYLGFQGAALDFPISTPISPCYGPSLDSGYVSDADLLCPTFAHAAFSFPDYFTTMASPPFPQSVANRRVSWL</sequence>
<evidence type="ECO:0000313" key="2">
    <source>
        <dbReference type="Proteomes" id="UP001239111"/>
    </source>
</evidence>
<evidence type="ECO:0000313" key="1">
    <source>
        <dbReference type="EMBL" id="KAJ8685833.1"/>
    </source>
</evidence>
<accession>A0ACC2PRV3</accession>
<name>A0ACC2PRV3_9HYME</name>
<proteinExistence type="predicted"/>
<protein>
    <submittedName>
        <fullName evidence="1">Uncharacterized protein</fullName>
    </submittedName>
</protein>
<dbReference type="EMBL" id="CM056741">
    <property type="protein sequence ID" value="KAJ8685833.1"/>
    <property type="molecule type" value="Genomic_DNA"/>
</dbReference>
<gene>
    <name evidence="1" type="ORF">QAD02_021626</name>
</gene>